<gene>
    <name evidence="9" type="ORF">RM540_09085</name>
</gene>
<dbReference type="InterPro" id="IPR045380">
    <property type="entry name" value="LD_TPept_scaffold_dom"/>
</dbReference>
<evidence type="ECO:0000259" key="8">
    <source>
        <dbReference type="Pfam" id="PF20142"/>
    </source>
</evidence>
<evidence type="ECO:0000256" key="3">
    <source>
        <dbReference type="ARBA" id="ARBA00022679"/>
    </source>
</evidence>
<evidence type="ECO:0000259" key="7">
    <source>
        <dbReference type="Pfam" id="PF03734"/>
    </source>
</evidence>
<dbReference type="Pfam" id="PF03734">
    <property type="entry name" value="YkuD"/>
    <property type="match status" value="1"/>
</dbReference>
<feature type="domain" description="L,D-transpeptidase scaffold" evidence="8">
    <location>
        <begin position="71"/>
        <end position="222"/>
    </location>
</feature>
<dbReference type="RefSeq" id="WP_311663308.1">
    <property type="nucleotide sequence ID" value="NZ_JAVRHT010000018.1"/>
</dbReference>
<keyword evidence="3" id="KW-0808">Transferase</keyword>
<evidence type="ECO:0000313" key="10">
    <source>
        <dbReference type="Proteomes" id="UP001267426"/>
    </source>
</evidence>
<keyword evidence="6" id="KW-0961">Cell wall biogenesis/degradation</keyword>
<evidence type="ECO:0000313" key="9">
    <source>
        <dbReference type="EMBL" id="MDT0631897.1"/>
    </source>
</evidence>
<protein>
    <submittedName>
        <fullName evidence="9">L,D-transpeptidase family protein</fullName>
    </submittedName>
</protein>
<name>A0ABU3BRH9_9BACT</name>
<dbReference type="InterPro" id="IPR005490">
    <property type="entry name" value="LD_TPept_cat_dom"/>
</dbReference>
<dbReference type="Pfam" id="PF20142">
    <property type="entry name" value="Scaffold"/>
    <property type="match status" value="1"/>
</dbReference>
<evidence type="ECO:0000256" key="6">
    <source>
        <dbReference type="ARBA" id="ARBA00023316"/>
    </source>
</evidence>
<keyword evidence="5" id="KW-0573">Peptidoglycan synthesis</keyword>
<keyword evidence="4" id="KW-0133">Cell shape</keyword>
<reference evidence="9 10" key="1">
    <citation type="submission" date="2023-09" db="EMBL/GenBank/DDBJ databases">
        <authorList>
            <person name="Rey-Velasco X."/>
        </authorList>
    </citation>
    <scope>NUCLEOTIDE SEQUENCE [LARGE SCALE GENOMIC DNA]</scope>
    <source>
        <strain evidence="9 10">F394</strain>
    </source>
</reference>
<evidence type="ECO:0000256" key="4">
    <source>
        <dbReference type="ARBA" id="ARBA00022960"/>
    </source>
</evidence>
<proteinExistence type="inferred from homology"/>
<dbReference type="PANTHER" id="PTHR41533">
    <property type="entry name" value="L,D-TRANSPEPTIDASE HI_1667-RELATED"/>
    <property type="match status" value="1"/>
</dbReference>
<dbReference type="InterPro" id="IPR052905">
    <property type="entry name" value="LD-transpeptidase_YkuD-like"/>
</dbReference>
<organism evidence="9 10">
    <name type="scientific">Rubrivirga litoralis</name>
    <dbReference type="NCBI Taxonomy" id="3075598"/>
    <lineage>
        <taxon>Bacteria</taxon>
        <taxon>Pseudomonadati</taxon>
        <taxon>Rhodothermota</taxon>
        <taxon>Rhodothermia</taxon>
        <taxon>Rhodothermales</taxon>
        <taxon>Rubricoccaceae</taxon>
        <taxon>Rubrivirga</taxon>
    </lineage>
</organism>
<keyword evidence="10" id="KW-1185">Reference proteome</keyword>
<dbReference type="InterPro" id="IPR038063">
    <property type="entry name" value="Transpep_catalytic_dom"/>
</dbReference>
<dbReference type="EMBL" id="JAVRHT010000018">
    <property type="protein sequence ID" value="MDT0631897.1"/>
    <property type="molecule type" value="Genomic_DNA"/>
</dbReference>
<accession>A0ABU3BRH9</accession>
<dbReference type="PANTHER" id="PTHR41533:SF2">
    <property type="entry name" value="BLR7131 PROTEIN"/>
    <property type="match status" value="1"/>
</dbReference>
<comment type="similarity">
    <text evidence="2">Belongs to the YkuD family.</text>
</comment>
<sequence length="580" mass="62079">MPPVSPLLAVALAALLGWGPFSDWFGADDEAAAPPAAEAVDALAAAHASAQTIRVGGAAAALRPETRAAYAGGAALWALPAERRTLRRAIGEAAADGLRPAEVHAPTLDLLDARLAEAEAQWEALDGAARDTLADPRPALVAALDVLLTDGALRLGGALLGERADPASLYPGVWHATDRDPDGERWAGLQAAVRSGDARRVAAALGGLRPAHAGYRRLRARLDALGDDLAPVPEGTALRPGGRSVRVPHLRERLDALGWLPADSLDAWTRPDAYLLDDSLAAGLARFESAHGLASDSVLDASVTDALNADLDGLRDRLALNLERWRWLPDDFGEHYVWVNLPAFEIRAFMRDSTGGVAESLRMPANIGNAQTTGWTTPVISDSIHTLEFQPAWYVPRSLAAAQVLPMAQRDSLSLHRQGFEVYQNGQAVDSRLVPWDSVSVSSFRFVQRPGPANPLGRVKFLMHNPYAILIHDTNKRYTFDDGSGSSMSSGCVQASAPDELAEHLMTTVNGWEPGRARAAWRGGPRRGVRLERPVRTHFVYFTAWAEEGGALRLYADPYGYDAALAAALGRARPAPDDAS</sequence>
<evidence type="ECO:0000256" key="5">
    <source>
        <dbReference type="ARBA" id="ARBA00022984"/>
    </source>
</evidence>
<evidence type="ECO:0000256" key="1">
    <source>
        <dbReference type="ARBA" id="ARBA00004752"/>
    </source>
</evidence>
<comment type="pathway">
    <text evidence="1">Cell wall biogenesis; peptidoglycan biosynthesis.</text>
</comment>
<evidence type="ECO:0000256" key="2">
    <source>
        <dbReference type="ARBA" id="ARBA00005992"/>
    </source>
</evidence>
<comment type="caution">
    <text evidence="9">The sequence shown here is derived from an EMBL/GenBank/DDBJ whole genome shotgun (WGS) entry which is preliminary data.</text>
</comment>
<dbReference type="Proteomes" id="UP001267426">
    <property type="component" value="Unassembled WGS sequence"/>
</dbReference>
<dbReference type="SUPFAM" id="SSF141523">
    <property type="entry name" value="L,D-transpeptidase catalytic domain-like"/>
    <property type="match status" value="1"/>
</dbReference>
<feature type="domain" description="L,D-TPase catalytic" evidence="7">
    <location>
        <begin position="335"/>
        <end position="506"/>
    </location>
</feature>